<comment type="caution">
    <text evidence="6">The sequence shown here is derived from an EMBL/GenBank/DDBJ whole genome shotgun (WGS) entry which is preliminary data.</text>
</comment>
<dbReference type="EMBL" id="CAXLJL010000177">
    <property type="protein sequence ID" value="CAL5134050.1"/>
    <property type="molecule type" value="Genomic_DNA"/>
</dbReference>
<dbReference type="GO" id="GO:0004114">
    <property type="term" value="F:3',5'-cyclic-nucleotide phosphodiesterase activity"/>
    <property type="evidence" value="ECO:0007669"/>
    <property type="project" value="InterPro"/>
</dbReference>
<name>A0AAV2TBB3_CALDB</name>
<feature type="region of interest" description="Disordered" evidence="4">
    <location>
        <begin position="293"/>
        <end position="316"/>
    </location>
</feature>
<evidence type="ECO:0000259" key="5">
    <source>
        <dbReference type="PROSITE" id="PS51845"/>
    </source>
</evidence>
<keyword evidence="3" id="KW-0378">Hydrolase</keyword>
<feature type="domain" description="PDEase" evidence="5">
    <location>
        <begin position="242"/>
        <end position="342"/>
    </location>
</feature>
<dbReference type="SUPFAM" id="SSF109604">
    <property type="entry name" value="HD-domain/PDEase-like"/>
    <property type="match status" value="2"/>
</dbReference>
<dbReference type="Pfam" id="PF00233">
    <property type="entry name" value="PDEase_I"/>
    <property type="match status" value="1"/>
</dbReference>
<dbReference type="InterPro" id="IPR013706">
    <property type="entry name" value="PDE1_N"/>
</dbReference>
<organism evidence="6 7">
    <name type="scientific">Calicophoron daubneyi</name>
    <name type="common">Rumen fluke</name>
    <name type="synonym">Paramphistomum daubneyi</name>
    <dbReference type="NCBI Taxonomy" id="300641"/>
    <lineage>
        <taxon>Eukaryota</taxon>
        <taxon>Metazoa</taxon>
        <taxon>Spiralia</taxon>
        <taxon>Lophotrochozoa</taxon>
        <taxon>Platyhelminthes</taxon>
        <taxon>Trematoda</taxon>
        <taxon>Digenea</taxon>
        <taxon>Plagiorchiida</taxon>
        <taxon>Pronocephalata</taxon>
        <taxon>Paramphistomoidea</taxon>
        <taxon>Paramphistomidae</taxon>
        <taxon>Calicophoron</taxon>
    </lineage>
</organism>
<sequence>MAIHLDKEKEESGGGQDVPLRTAGPLISDAELDSICAATGVSVSFYKNLAKCSLGEYSRIPTDTDYMQTSSTPESLRACYVRMRQIYEMVEEDRIGKATLLKNLHYSIMVMETAYVAEKKRIREEEEDLSEAATEFVPDEVRDWLASTFTRTQPIVGIGDQKPRFRSVANAIRAGIFVERIYRRMSSCSNLNIPPNVLLFLKSELDNWSFDVFALNEASENHALKFVGYELFHKYNLLTKFQGDREKELNLPVSPLCDRNTVVVAQSQIGFIDFIVEPSFQVLGDMIERIVTPKSPTSDEKEGEAKRFEKPSEKRDIPAVSRPWLACFKENKEAWTALAPDSKPKT</sequence>
<keyword evidence="2" id="KW-0479">Metal-binding</keyword>
<evidence type="ECO:0000256" key="2">
    <source>
        <dbReference type="ARBA" id="ARBA00022723"/>
    </source>
</evidence>
<evidence type="ECO:0000313" key="6">
    <source>
        <dbReference type="EMBL" id="CAL5134050.1"/>
    </source>
</evidence>
<dbReference type="GO" id="GO:0046872">
    <property type="term" value="F:metal ion binding"/>
    <property type="evidence" value="ECO:0007669"/>
    <property type="project" value="UniProtKB-KW"/>
</dbReference>
<feature type="compositionally biased region" description="Basic and acidic residues" evidence="4">
    <location>
        <begin position="297"/>
        <end position="316"/>
    </location>
</feature>
<dbReference type="Pfam" id="PF08499">
    <property type="entry name" value="PDEase_I_N"/>
    <property type="match status" value="1"/>
</dbReference>
<dbReference type="InterPro" id="IPR002073">
    <property type="entry name" value="PDEase_catalytic_dom"/>
</dbReference>
<evidence type="ECO:0000256" key="3">
    <source>
        <dbReference type="ARBA" id="ARBA00022801"/>
    </source>
</evidence>
<feature type="region of interest" description="Disordered" evidence="4">
    <location>
        <begin position="1"/>
        <end position="20"/>
    </location>
</feature>
<dbReference type="InterPro" id="IPR036971">
    <property type="entry name" value="PDEase_catalytic_dom_sf"/>
</dbReference>
<dbReference type="PROSITE" id="PS51845">
    <property type="entry name" value="PDEASE_I_2"/>
    <property type="match status" value="1"/>
</dbReference>
<dbReference type="AlphaFoldDB" id="A0AAV2TBB3"/>
<protein>
    <recommendedName>
        <fullName evidence="5">PDEase domain-containing protein</fullName>
    </recommendedName>
</protein>
<accession>A0AAV2TBB3</accession>
<proteinExistence type="predicted"/>
<evidence type="ECO:0000256" key="1">
    <source>
        <dbReference type="ARBA" id="ARBA00022535"/>
    </source>
</evidence>
<dbReference type="Gene3D" id="1.10.1300.10">
    <property type="entry name" value="3'5'-cyclic nucleotide phosphodiesterase, catalytic domain"/>
    <property type="match status" value="2"/>
</dbReference>
<reference evidence="6" key="1">
    <citation type="submission" date="2024-06" db="EMBL/GenBank/DDBJ databases">
        <authorList>
            <person name="Liu X."/>
            <person name="Lenzi L."/>
            <person name="Haldenby T S."/>
            <person name="Uol C."/>
        </authorList>
    </citation>
    <scope>NUCLEOTIDE SEQUENCE</scope>
</reference>
<dbReference type="GO" id="GO:0007165">
    <property type="term" value="P:signal transduction"/>
    <property type="evidence" value="ECO:0007669"/>
    <property type="project" value="InterPro"/>
</dbReference>
<evidence type="ECO:0000256" key="4">
    <source>
        <dbReference type="SAM" id="MobiDB-lite"/>
    </source>
</evidence>
<dbReference type="PANTHER" id="PTHR11347">
    <property type="entry name" value="CYCLIC NUCLEOTIDE PHOSPHODIESTERASE"/>
    <property type="match status" value="1"/>
</dbReference>
<dbReference type="Proteomes" id="UP001497525">
    <property type="component" value="Unassembled WGS sequence"/>
</dbReference>
<evidence type="ECO:0000313" key="7">
    <source>
        <dbReference type="Proteomes" id="UP001497525"/>
    </source>
</evidence>
<gene>
    <name evidence="6" type="ORF">CDAUBV1_LOCUS7280</name>
</gene>
<keyword evidence="1" id="KW-0140">cGMP</keyword>
<feature type="compositionally biased region" description="Basic and acidic residues" evidence="4">
    <location>
        <begin position="1"/>
        <end position="12"/>
    </location>
</feature>